<keyword evidence="1" id="KW-0812">Transmembrane</keyword>
<dbReference type="RefSeq" id="WP_406767916.1">
    <property type="nucleotide sequence ID" value="NZ_JBJHZZ010000001.1"/>
</dbReference>
<organism evidence="2 3">
    <name type="scientific">Candidatus Clostridium stratigraminis</name>
    <dbReference type="NCBI Taxonomy" id="3381661"/>
    <lineage>
        <taxon>Bacteria</taxon>
        <taxon>Bacillati</taxon>
        <taxon>Bacillota</taxon>
        <taxon>Clostridia</taxon>
        <taxon>Eubacteriales</taxon>
        <taxon>Clostridiaceae</taxon>
        <taxon>Clostridium</taxon>
    </lineage>
</organism>
<evidence type="ECO:0000313" key="3">
    <source>
        <dbReference type="Proteomes" id="UP001623591"/>
    </source>
</evidence>
<reference evidence="2 3" key="1">
    <citation type="submission" date="2024-11" db="EMBL/GenBank/DDBJ databases">
        <authorList>
            <person name="Heng Y.C."/>
            <person name="Lim A.C.H."/>
            <person name="Lee J.K.Y."/>
            <person name="Kittelmann S."/>
        </authorList>
    </citation>
    <scope>NUCLEOTIDE SEQUENCE [LARGE SCALE GENOMIC DNA]</scope>
    <source>
        <strain evidence="2 3">WILCCON 0185</strain>
    </source>
</reference>
<comment type="caution">
    <text evidence="2">The sequence shown here is derived from an EMBL/GenBank/DDBJ whole genome shotgun (WGS) entry which is preliminary data.</text>
</comment>
<evidence type="ECO:0008006" key="4">
    <source>
        <dbReference type="Google" id="ProtNLM"/>
    </source>
</evidence>
<dbReference type="Proteomes" id="UP001623591">
    <property type="component" value="Unassembled WGS sequence"/>
</dbReference>
<keyword evidence="1" id="KW-1133">Transmembrane helix</keyword>
<protein>
    <recommendedName>
        <fullName evidence="4">DUF2232 domain-containing protein</fullName>
    </recommendedName>
</protein>
<accession>A0ABW8T139</accession>
<proteinExistence type="predicted"/>
<feature type="transmembrane region" description="Helical" evidence="1">
    <location>
        <begin position="99"/>
        <end position="125"/>
    </location>
</feature>
<sequence>MSNTKTVVVGALFAVLAALFQVIPVFLSELFVILTILSAVPIYIVSRLNPQVGLLSYFTASLLIMLISTHEGIFFLCTNGIIGISLGACSYYTKKKTIIWLISSVVLTITLSFMNYIIGISIFGINIPGGIIIQLAILFIFSVVYNIFYYSFSNFIFKLIKKLKIY</sequence>
<evidence type="ECO:0000256" key="1">
    <source>
        <dbReference type="SAM" id="Phobius"/>
    </source>
</evidence>
<feature type="transmembrane region" description="Helical" evidence="1">
    <location>
        <begin position="52"/>
        <end position="67"/>
    </location>
</feature>
<feature type="transmembrane region" description="Helical" evidence="1">
    <location>
        <begin position="131"/>
        <end position="152"/>
    </location>
</feature>
<keyword evidence="1" id="KW-0472">Membrane</keyword>
<name>A0ABW8T139_9CLOT</name>
<keyword evidence="3" id="KW-1185">Reference proteome</keyword>
<dbReference type="EMBL" id="JBJHZZ010000001">
    <property type="protein sequence ID" value="MFL0245452.1"/>
    <property type="molecule type" value="Genomic_DNA"/>
</dbReference>
<evidence type="ECO:0000313" key="2">
    <source>
        <dbReference type="EMBL" id="MFL0245452.1"/>
    </source>
</evidence>
<gene>
    <name evidence="2" type="ORF">ACJDUG_00495</name>
</gene>